<keyword evidence="7" id="KW-1185">Reference proteome</keyword>
<comment type="similarity">
    <text evidence="4">Belongs to the SctE/SipB/YopB family.</text>
</comment>
<dbReference type="Proteomes" id="UP001203423">
    <property type="component" value="Unassembled WGS sequence"/>
</dbReference>
<keyword evidence="3" id="KW-0843">Virulence</keyword>
<dbReference type="RefSeq" id="WP_248938983.1">
    <property type="nucleotide sequence ID" value="NZ_JAKIKS010000010.1"/>
</dbReference>
<evidence type="ECO:0000256" key="3">
    <source>
        <dbReference type="ARBA" id="ARBA00023026"/>
    </source>
</evidence>
<feature type="domain" description="Translocator protein BipB-like C-terminal" evidence="5">
    <location>
        <begin position="336"/>
        <end position="508"/>
    </location>
</feature>
<comment type="subcellular location">
    <subcellularLocation>
        <location evidence="1">Host membrane</location>
        <topology evidence="1">Multi-pass membrane protein</topology>
    </subcellularLocation>
</comment>
<feature type="domain" description="Translocator protein BipB-like C-terminal" evidence="5">
    <location>
        <begin position="103"/>
        <end position="326"/>
    </location>
</feature>
<comment type="caution">
    <text evidence="6">The sequence shown here is derived from an EMBL/GenBank/DDBJ whole genome shotgun (WGS) entry which is preliminary data.</text>
</comment>
<sequence length="510" mass="54095">MTTSVQNDTNSLINPTLINGVESTQATSKAILPNWKNSSNALFQQQSQRNANVSMKQADQALQNIFSQFNALIDKNSNGEEGGQPSKIAMSLALMEKSSMDTMMLMATNLGLATFSNSAEAAAKSMSIQTETQIYLRNEQDKAFQEQLAKNIEAADQSKKGGIIQVVFDWAIATAEVIYGVAKVIGAVASGDVVAGAAGGAYIMAGLAGMVKATAETLILMADELGLDDKDIEKLKQVADIAGKVQLALEITAAVIDIVQAGRAISAARGATTAATKTAMTQAAPQIAEQATKVAAGTITQKVATQATKAIAENVAQQVAQQVAQTIATEMPKAVATEMAKTMAKELGKEFTEELTKELVQETIKRAVREAVEQAAEVAIKKAVEKGVVMTAQEITKVAVRNLTMNIITICMEAATSAAFTTLKGTAQGVSQITVGAIKLEVADLKEKIDQLLLKQDFLQWCYQWFDDMKKQQTKMLEDAVSKSGDTLDSGTQSIQQSGNIQAQIAASAV</sequence>
<protein>
    <submittedName>
        <fullName evidence="6">Type III secretion system translocon subunit SctE</fullName>
    </submittedName>
</protein>
<proteinExistence type="inferred from homology"/>
<evidence type="ECO:0000256" key="2">
    <source>
        <dbReference type="ARBA" id="ARBA00022870"/>
    </source>
</evidence>
<accession>A0ABT0L7N3</accession>
<evidence type="ECO:0000313" key="6">
    <source>
        <dbReference type="EMBL" id="MCL1123697.1"/>
    </source>
</evidence>
<evidence type="ECO:0000259" key="5">
    <source>
        <dbReference type="Pfam" id="PF04888"/>
    </source>
</evidence>
<dbReference type="EMBL" id="JAKIKS010000010">
    <property type="protein sequence ID" value="MCL1123697.1"/>
    <property type="molecule type" value="Genomic_DNA"/>
</dbReference>
<keyword evidence="2" id="KW-1043">Host membrane</keyword>
<evidence type="ECO:0000256" key="1">
    <source>
        <dbReference type="ARBA" id="ARBA00004301"/>
    </source>
</evidence>
<dbReference type="InterPro" id="IPR006972">
    <property type="entry name" value="BipB-like_C"/>
</dbReference>
<evidence type="ECO:0000313" key="7">
    <source>
        <dbReference type="Proteomes" id="UP001203423"/>
    </source>
</evidence>
<evidence type="ECO:0000256" key="4">
    <source>
        <dbReference type="ARBA" id="ARBA00035640"/>
    </source>
</evidence>
<organism evidence="6 7">
    <name type="scientific">Shewanella surugensis</name>
    <dbReference type="NCBI Taxonomy" id="212020"/>
    <lineage>
        <taxon>Bacteria</taxon>
        <taxon>Pseudomonadati</taxon>
        <taxon>Pseudomonadota</taxon>
        <taxon>Gammaproteobacteria</taxon>
        <taxon>Alteromonadales</taxon>
        <taxon>Shewanellaceae</taxon>
        <taxon>Shewanella</taxon>
    </lineage>
</organism>
<name>A0ABT0L7N3_9GAMM</name>
<keyword evidence="2" id="KW-0472">Membrane</keyword>
<gene>
    <name evidence="6" type="primary">sctE</name>
    <name evidence="6" type="ORF">L2764_04145</name>
</gene>
<dbReference type="Pfam" id="PF04888">
    <property type="entry name" value="SseC"/>
    <property type="match status" value="2"/>
</dbReference>
<reference evidence="6 7" key="1">
    <citation type="submission" date="2022-01" db="EMBL/GenBank/DDBJ databases">
        <title>Whole genome-based taxonomy of the Shewanellaceae.</title>
        <authorList>
            <person name="Martin-Rodriguez A.J."/>
        </authorList>
    </citation>
    <scope>NUCLEOTIDE SEQUENCE [LARGE SCALE GENOMIC DNA]</scope>
    <source>
        <strain evidence="6 7">DSM 17177</strain>
    </source>
</reference>